<dbReference type="AlphaFoldDB" id="A0A1K2IXG9"/>
<dbReference type="RefSeq" id="WP_072412962.1">
    <property type="nucleotide sequence ID" value="NZ_FPKW01000043.1"/>
</dbReference>
<evidence type="ECO:0000313" key="1">
    <source>
        <dbReference type="EMBL" id="SFZ97121.1"/>
    </source>
</evidence>
<dbReference type="Proteomes" id="UP000182034">
    <property type="component" value="Unassembled WGS sequence"/>
</dbReference>
<name>A0A1K2IXG9_9FLAO</name>
<evidence type="ECO:0000313" key="2">
    <source>
        <dbReference type="Proteomes" id="UP000182034"/>
    </source>
</evidence>
<keyword evidence="2" id="KW-1185">Reference proteome</keyword>
<dbReference type="STRING" id="1612149.SAMN05216324_1433"/>
<sequence length="147" mass="17874">MIRNDLYAKYIGIDCRFWEIGENLYMLQTDYNEKLIVDGFKRYNDIELKDKIYKEVILNDIESAFQVSTYCSYKGYKHFIDAILNNGLYRIWPLEEAQIHFKDFARHGYDPVYEVDKKEIEEIWEERTPIEGFKFDTEPIVYLKRRN</sequence>
<proteinExistence type="predicted"/>
<accession>A0A1K2IXG9</accession>
<dbReference type="EMBL" id="FPKW01000043">
    <property type="protein sequence ID" value="SFZ97121.1"/>
    <property type="molecule type" value="Genomic_DNA"/>
</dbReference>
<reference evidence="2" key="1">
    <citation type="submission" date="2016-10" db="EMBL/GenBank/DDBJ databases">
        <authorList>
            <person name="Varghese N."/>
            <person name="Submissions S."/>
        </authorList>
    </citation>
    <scope>NUCLEOTIDE SEQUENCE [LARGE SCALE GENOMIC DNA]</scope>
    <source>
        <strain evidence="2">SUR2</strain>
    </source>
</reference>
<organism evidence="1 2">
    <name type="scientific">Chryseobacterium limigenitum</name>
    <dbReference type="NCBI Taxonomy" id="1612149"/>
    <lineage>
        <taxon>Bacteria</taxon>
        <taxon>Pseudomonadati</taxon>
        <taxon>Bacteroidota</taxon>
        <taxon>Flavobacteriia</taxon>
        <taxon>Flavobacteriales</taxon>
        <taxon>Weeksellaceae</taxon>
        <taxon>Chryseobacterium group</taxon>
        <taxon>Chryseobacterium</taxon>
    </lineage>
</organism>
<dbReference type="OrthoDB" id="1072778at2"/>
<protein>
    <submittedName>
        <fullName evidence="1">Uncharacterized protein</fullName>
    </submittedName>
</protein>
<gene>
    <name evidence="1" type="ORF">SAMN05216324_1433</name>
</gene>